<protein>
    <submittedName>
        <fullName evidence="2">Uncharacterized protein</fullName>
    </submittedName>
</protein>
<dbReference type="AlphaFoldDB" id="A0A561WPJ2"/>
<sequence>MGRMPATPSKYQTVFRGTLNVLVVLIGLASGVAQLVEIPDRAAQWTLTASFLACLLYFVIRFWQIAFVLKIRQLRTELQEATKALALQRAGHQHYLDAIQRISDREKPLFQETLEVIVTVGDDDDSDRIVEKRVTTPEPLVTHRTMRPIIPTDDDRIARLDEIAFKARRQTTGTITALPLEQTRLLRVWMIFDPAMTTPTEWQVEYRPLGLWRPLRERGWDQLIWEDRLPTASGTPSAFTRFVVTFAFPQNDQPPSVKERQGYGALSEPVQDPSGRWEVIWRDEKPAGRRYVWDLTQAVGGR</sequence>
<name>A0A561WPJ2_ACTTI</name>
<dbReference type="EMBL" id="VIWY01000001">
    <property type="protein sequence ID" value="TWG25753.1"/>
    <property type="molecule type" value="Genomic_DNA"/>
</dbReference>
<keyword evidence="1" id="KW-1133">Transmembrane helix</keyword>
<reference evidence="2 3" key="1">
    <citation type="submission" date="2019-06" db="EMBL/GenBank/DDBJ databases">
        <title>Sequencing the genomes of 1000 actinobacteria strains.</title>
        <authorList>
            <person name="Klenk H.-P."/>
        </authorList>
    </citation>
    <scope>NUCLEOTIDE SEQUENCE [LARGE SCALE GENOMIC DNA]</scope>
    <source>
        <strain evidence="2 3">DSM 43866</strain>
    </source>
</reference>
<dbReference type="Proteomes" id="UP000320239">
    <property type="component" value="Unassembled WGS sequence"/>
</dbReference>
<gene>
    <name evidence="2" type="ORF">FHX34_101725</name>
</gene>
<feature type="transmembrane region" description="Helical" evidence="1">
    <location>
        <begin position="45"/>
        <end position="69"/>
    </location>
</feature>
<proteinExistence type="predicted"/>
<accession>A0A561WPJ2</accession>
<evidence type="ECO:0000313" key="3">
    <source>
        <dbReference type="Proteomes" id="UP000320239"/>
    </source>
</evidence>
<keyword evidence="3" id="KW-1185">Reference proteome</keyword>
<evidence type="ECO:0000256" key="1">
    <source>
        <dbReference type="SAM" id="Phobius"/>
    </source>
</evidence>
<evidence type="ECO:0000313" key="2">
    <source>
        <dbReference type="EMBL" id="TWG25753.1"/>
    </source>
</evidence>
<keyword evidence="1" id="KW-0472">Membrane</keyword>
<comment type="caution">
    <text evidence="2">The sequence shown here is derived from an EMBL/GenBank/DDBJ whole genome shotgun (WGS) entry which is preliminary data.</text>
</comment>
<keyword evidence="1" id="KW-0812">Transmembrane</keyword>
<organism evidence="2 3">
    <name type="scientific">Actinoplanes teichomyceticus</name>
    <dbReference type="NCBI Taxonomy" id="1867"/>
    <lineage>
        <taxon>Bacteria</taxon>
        <taxon>Bacillati</taxon>
        <taxon>Actinomycetota</taxon>
        <taxon>Actinomycetes</taxon>
        <taxon>Micromonosporales</taxon>
        <taxon>Micromonosporaceae</taxon>
        <taxon>Actinoplanes</taxon>
    </lineage>
</organism>